<dbReference type="OrthoDB" id="4007859at2"/>
<reference evidence="1 2" key="1">
    <citation type="journal article" date="2011" name="J. Bacteriol.">
        <title>Complete Genome Sequence of Alicyclobacillus acidocaldarius Strain Tc-4-1.</title>
        <authorList>
            <person name="Chen Y."/>
            <person name="He Y."/>
            <person name="Zhang B."/>
            <person name="Yang J."/>
            <person name="Li W."/>
            <person name="Dong Z."/>
            <person name="Hu S."/>
        </authorList>
    </citation>
    <scope>NUCLEOTIDE SEQUENCE [LARGE SCALE GENOMIC DNA]</scope>
    <source>
        <strain evidence="1 2">Tc-4-1</strain>
    </source>
</reference>
<sequence length="461" mass="52223">MSVKSHQSANVVMGVVDEQFFLPLANSKRFTVSVMDLGLDHIDSSLQPIVPYILKLSRLANAIRALENLPDELSEQVIHQMRLSASVEIMHLAQHIKDAGDRKQLERLAGALSGVNDEKTVYTEMSEYMERELFLLLGKLSTWIKKSTQYFHSFLAAIPDERRTQMIAMADAAFSDSILPSLRRHTHSELGISSIPLYLVCNLIACGGEASRFPKHFSYFLPEDQNVKRARIKKTVVFANLYKHRFEMVTIPLYRRFIVGLTDISKLDLETATDALVMWLRGHDIGHSIVLPTTSYKVVGQVGRWNSMSLQEAIADSYGILLSTSAEWSALSKCSSDVLASLFLAELLRYLRKGPYWFPDSSAALMELSFLVKNRYVLIDQDLKLRADSQTLLNGMLHLTQVLTSCVLKSRVGEITEFLNEYYFSSYENKINEFVSSLILETSDIPSCEHYTERMNAYAGY</sequence>
<dbReference type="Proteomes" id="UP000000292">
    <property type="component" value="Chromosome"/>
</dbReference>
<dbReference type="HOGENOM" id="CLU_637558_0_0_9"/>
<gene>
    <name evidence="1" type="ordered locus">TC41_1809</name>
</gene>
<dbReference type="EMBL" id="CP002902">
    <property type="protein sequence ID" value="AEJ43729.1"/>
    <property type="molecule type" value="Genomic_DNA"/>
</dbReference>
<name>F8ICR4_ALIAT</name>
<accession>F8ICR4</accession>
<protein>
    <submittedName>
        <fullName evidence="1">Uncharacterized protein</fullName>
    </submittedName>
</protein>
<organism evidence="1 2">
    <name type="scientific">Alicyclobacillus acidocaldarius (strain Tc-4-1)</name>
    <name type="common">Bacillus acidocaldarius</name>
    <dbReference type="NCBI Taxonomy" id="1048834"/>
    <lineage>
        <taxon>Bacteria</taxon>
        <taxon>Bacillati</taxon>
        <taxon>Bacillota</taxon>
        <taxon>Bacilli</taxon>
        <taxon>Bacillales</taxon>
        <taxon>Alicyclobacillaceae</taxon>
        <taxon>Alicyclobacillus</taxon>
    </lineage>
</organism>
<proteinExistence type="predicted"/>
<dbReference type="AlphaFoldDB" id="F8ICR4"/>
<evidence type="ECO:0000313" key="2">
    <source>
        <dbReference type="Proteomes" id="UP000000292"/>
    </source>
</evidence>
<dbReference type="eggNOG" id="ENOG5032W9J">
    <property type="taxonomic scope" value="Bacteria"/>
</dbReference>
<dbReference type="RefSeq" id="WP_014464591.1">
    <property type="nucleotide sequence ID" value="NC_017167.1"/>
</dbReference>
<dbReference type="PATRIC" id="fig|1048834.4.peg.1711"/>
<reference evidence="2" key="2">
    <citation type="submission" date="2011-06" db="EMBL/GenBank/DDBJ databases">
        <title>The complete genome sequence of Alicyclobacillus acidocaldarius sp. Tc-4-1.</title>
        <authorList>
            <person name="Chen Y."/>
            <person name="He Y."/>
            <person name="Dong Z."/>
            <person name="Hu S."/>
        </authorList>
    </citation>
    <scope>NUCLEOTIDE SEQUENCE [LARGE SCALE GENOMIC DNA]</scope>
    <source>
        <strain evidence="2">Tc-4-1</strain>
    </source>
</reference>
<dbReference type="KEGG" id="aad:TC41_1809"/>
<evidence type="ECO:0000313" key="1">
    <source>
        <dbReference type="EMBL" id="AEJ43729.1"/>
    </source>
</evidence>